<keyword evidence="3" id="KW-1185">Reference proteome</keyword>
<reference evidence="2 3" key="1">
    <citation type="journal article" date="2024" name="Science">
        <title>Giant polyketide synthase enzymes in the biosynthesis of giant marine polyether toxins.</title>
        <authorList>
            <person name="Fallon T.R."/>
            <person name="Shende V.V."/>
            <person name="Wierzbicki I.H."/>
            <person name="Pendleton A.L."/>
            <person name="Watervoot N.F."/>
            <person name="Auber R.P."/>
            <person name="Gonzalez D.J."/>
            <person name="Wisecaver J.H."/>
            <person name="Moore B.S."/>
        </authorList>
    </citation>
    <scope>NUCLEOTIDE SEQUENCE [LARGE SCALE GENOMIC DNA]</scope>
    <source>
        <strain evidence="2 3">12B1</strain>
    </source>
</reference>
<evidence type="ECO:0000313" key="2">
    <source>
        <dbReference type="EMBL" id="KAL1507706.1"/>
    </source>
</evidence>
<evidence type="ECO:0000313" key="3">
    <source>
        <dbReference type="Proteomes" id="UP001515480"/>
    </source>
</evidence>
<dbReference type="AlphaFoldDB" id="A0AB34IUM6"/>
<feature type="region of interest" description="Disordered" evidence="1">
    <location>
        <begin position="196"/>
        <end position="215"/>
    </location>
</feature>
<gene>
    <name evidence="2" type="ORF">AB1Y20_007319</name>
</gene>
<sequence>MAGPVSRALLSPIYATDLQQLACSCPSFPTKSFPPWLWCCAEAADLPPHEAHPTDGARSRPESPPLAHPLLNEAGESTAGRSGHRASVSGKQVVSLGQVLSKPRSRSVLEQQQCALCACALRPDGASEAAVCAQCASAQPGGARAPRVRWRAPLAEVWQTATSAQLASVAELFFSSLEFARNKGDVLKEEAAMMAASGRSAEKKEPQPPRTPFISMDLTNLVRERVDSDDW</sequence>
<name>A0AB34IUM6_PRYPA</name>
<dbReference type="Proteomes" id="UP001515480">
    <property type="component" value="Unassembled WGS sequence"/>
</dbReference>
<proteinExistence type="predicted"/>
<organism evidence="2 3">
    <name type="scientific">Prymnesium parvum</name>
    <name type="common">Toxic golden alga</name>
    <dbReference type="NCBI Taxonomy" id="97485"/>
    <lineage>
        <taxon>Eukaryota</taxon>
        <taxon>Haptista</taxon>
        <taxon>Haptophyta</taxon>
        <taxon>Prymnesiophyceae</taxon>
        <taxon>Prymnesiales</taxon>
        <taxon>Prymnesiaceae</taxon>
        <taxon>Prymnesium</taxon>
    </lineage>
</organism>
<protein>
    <submittedName>
        <fullName evidence="2">Uncharacterized protein</fullName>
    </submittedName>
</protein>
<feature type="compositionally biased region" description="Basic and acidic residues" evidence="1">
    <location>
        <begin position="50"/>
        <end position="61"/>
    </location>
</feature>
<accession>A0AB34IUM6</accession>
<evidence type="ECO:0000256" key="1">
    <source>
        <dbReference type="SAM" id="MobiDB-lite"/>
    </source>
</evidence>
<feature type="region of interest" description="Disordered" evidence="1">
    <location>
        <begin position="50"/>
        <end position="89"/>
    </location>
</feature>
<dbReference type="EMBL" id="JBGBPQ010000017">
    <property type="protein sequence ID" value="KAL1507706.1"/>
    <property type="molecule type" value="Genomic_DNA"/>
</dbReference>
<comment type="caution">
    <text evidence="2">The sequence shown here is derived from an EMBL/GenBank/DDBJ whole genome shotgun (WGS) entry which is preliminary data.</text>
</comment>